<organism evidence="2 3">
    <name type="scientific">Xylona heveae (strain CBS 132557 / TC161)</name>
    <dbReference type="NCBI Taxonomy" id="1328760"/>
    <lineage>
        <taxon>Eukaryota</taxon>
        <taxon>Fungi</taxon>
        <taxon>Dikarya</taxon>
        <taxon>Ascomycota</taxon>
        <taxon>Pezizomycotina</taxon>
        <taxon>Xylonomycetes</taxon>
        <taxon>Xylonales</taxon>
        <taxon>Xylonaceae</taxon>
        <taxon>Xylona</taxon>
    </lineage>
</organism>
<dbReference type="RefSeq" id="XP_018190538.1">
    <property type="nucleotide sequence ID" value="XM_018331760.1"/>
</dbReference>
<evidence type="ECO:0000256" key="1">
    <source>
        <dbReference type="SAM" id="MobiDB-lite"/>
    </source>
</evidence>
<keyword evidence="3" id="KW-1185">Reference proteome</keyword>
<dbReference type="OrthoDB" id="3439209at2759"/>
<name>A0A165IJJ5_XYLHT</name>
<dbReference type="AlphaFoldDB" id="A0A165IJJ5"/>
<evidence type="ECO:0000313" key="2">
    <source>
        <dbReference type="EMBL" id="KZF24983.1"/>
    </source>
</evidence>
<accession>A0A165IJJ5</accession>
<dbReference type="GeneID" id="28896897"/>
<proteinExistence type="predicted"/>
<dbReference type="STRING" id="1328760.A0A165IJJ5"/>
<feature type="region of interest" description="Disordered" evidence="1">
    <location>
        <begin position="148"/>
        <end position="178"/>
    </location>
</feature>
<evidence type="ECO:0000313" key="3">
    <source>
        <dbReference type="Proteomes" id="UP000076632"/>
    </source>
</evidence>
<reference evidence="2 3" key="1">
    <citation type="journal article" date="2016" name="Fungal Biol.">
        <title>The genome of Xylona heveae provides a window into fungal endophytism.</title>
        <authorList>
            <person name="Gazis R."/>
            <person name="Kuo A."/>
            <person name="Riley R."/>
            <person name="LaButti K."/>
            <person name="Lipzen A."/>
            <person name="Lin J."/>
            <person name="Amirebrahimi M."/>
            <person name="Hesse C.N."/>
            <person name="Spatafora J.W."/>
            <person name="Henrissat B."/>
            <person name="Hainaut M."/>
            <person name="Grigoriev I.V."/>
            <person name="Hibbett D.S."/>
        </authorList>
    </citation>
    <scope>NUCLEOTIDE SEQUENCE [LARGE SCALE GENOMIC DNA]</scope>
    <source>
        <strain evidence="2 3">TC161</strain>
    </source>
</reference>
<dbReference type="InParanoid" id="A0A165IJJ5"/>
<dbReference type="EMBL" id="KV407455">
    <property type="protein sequence ID" value="KZF24983.1"/>
    <property type="molecule type" value="Genomic_DNA"/>
</dbReference>
<dbReference type="Proteomes" id="UP000076632">
    <property type="component" value="Unassembled WGS sequence"/>
</dbReference>
<sequence length="352" mass="39395">MLPEGMEPPTDSKCYQAWHMGRVTFGRSPTFPQTTPSPITCGDYPTFSVLNASLTSSCARVFDSTLYPTMMGRGSGLIAECKLLPTQSLYAQPVTSVTDCREIYTTQSEQPKIHETLERNYFHEPSYAFSSCSDMIHFDYLDTQGRTVENPFQEPRPSISRLPQSASPRSDEQDTSSWCDSNILDHALPQDEFSERYASNFHLDSMNPTQAIKSHEDHVRSGSQFNFYPESKAATPASRGTSPCGFLALDSPLIKPLDSPRSALRGITCTPDTGQSKSTLLSSAAKDEFLISCKLAGMSYKDIKRKGHYAEAESTLRGRFRTLTKPKLERVRKPIWKDHDVSIHFRCLVGNF</sequence>
<protein>
    <submittedName>
        <fullName evidence="2">Uncharacterized protein</fullName>
    </submittedName>
</protein>
<gene>
    <name evidence="2" type="ORF">L228DRAFT_243742</name>
</gene>